<comment type="catalytic activity">
    <reaction evidence="12">
        <text>heme b + 2 H(+) = protoporphyrin IX + Fe(2+)</text>
        <dbReference type="Rhea" id="RHEA:22584"/>
        <dbReference type="ChEBI" id="CHEBI:15378"/>
        <dbReference type="ChEBI" id="CHEBI:29033"/>
        <dbReference type="ChEBI" id="CHEBI:57306"/>
        <dbReference type="ChEBI" id="CHEBI:60344"/>
        <dbReference type="EC" id="4.98.1.1"/>
    </reaction>
    <physiologicalReaction direction="left-to-right" evidence="12">
        <dbReference type="Rhea" id="RHEA:22585"/>
    </physiologicalReaction>
</comment>
<dbReference type="InterPro" id="IPR006311">
    <property type="entry name" value="TAT_signal"/>
</dbReference>
<dbReference type="GO" id="GO:0004325">
    <property type="term" value="F:ferrochelatase activity"/>
    <property type="evidence" value="ECO:0007669"/>
    <property type="project" value="UniProtKB-EC"/>
</dbReference>
<feature type="binding site" evidence="14">
    <location>
        <position position="311"/>
    </location>
    <ligand>
        <name>protoporphyrin IX</name>
        <dbReference type="ChEBI" id="CHEBI:57306"/>
    </ligand>
</feature>
<sequence length="448" mass="49287">MTIKFFRNDRTDKDQPASSARRALLLGAGATGVASVFAPQAANALSNAGALSSESVTNAPESDKLQESQPFYGVHQPGIVTPRPAAGLVASFDVLARDRAGLERMFRLLTERAAFLMKGGEPPELDPKFPPSDSGILGPTVAPDNLTITVGLGNSLFDDRFGLKPFKPKQLQRMTGFPNDALQKDLCHGDLVIQFCSNTADTNIHALRDIMKNMPDLLMVRWKQEGSVPVQPPHSPKAKESARNFLGFRDGSANPDAADKALMDRVIWIQPGKDEPEWASHGNYMAVRLIRNFVERWDRTPLQEQQTIFGRHKDSGAPFDGKTEADVPDYSKDPEGKVTRMDSHIRLANPRDANAEQHLILRRPFNYSNGVTKSGQLDMGLLFIAYQADLEKGFITVQKRLDGEPLEEYIKPIGGGYFFTLPGVKNQDDFYASALLQASGASLTFDKS</sequence>
<dbReference type="PROSITE" id="PS51404">
    <property type="entry name" value="DYP_PEROXIDASE"/>
    <property type="match status" value="1"/>
</dbReference>
<dbReference type="NCBIfam" id="TIGR01412">
    <property type="entry name" value="tat_substr_1"/>
    <property type="match status" value="1"/>
</dbReference>
<evidence type="ECO:0000256" key="16">
    <source>
        <dbReference type="SAM" id="MobiDB-lite"/>
    </source>
</evidence>
<keyword evidence="8 13" id="KW-0408">Iron</keyword>
<evidence type="ECO:0000259" key="18">
    <source>
        <dbReference type="Pfam" id="PF20628"/>
    </source>
</evidence>
<feature type="domain" description="Dyp-type peroxidase C-terminal" evidence="18">
    <location>
        <begin position="242"/>
        <end position="425"/>
    </location>
</feature>
<dbReference type="GO" id="GO:0020037">
    <property type="term" value="F:heme binding"/>
    <property type="evidence" value="ECO:0007669"/>
    <property type="project" value="InterPro"/>
</dbReference>
<dbReference type="EC" id="1.11.1.-" evidence="15"/>
<keyword evidence="5 13" id="KW-0479">Metal-binding</keyword>
<accession>A0A256FQ28</accession>
<dbReference type="InterPro" id="IPR048327">
    <property type="entry name" value="Dyp_perox_N"/>
</dbReference>
<evidence type="ECO:0000256" key="10">
    <source>
        <dbReference type="ARBA" id="ARBA00033771"/>
    </source>
</evidence>
<dbReference type="Proteomes" id="UP000216478">
    <property type="component" value="Unassembled WGS sequence"/>
</dbReference>
<comment type="cofactor">
    <cofactor evidence="13 15">
        <name>heme b</name>
        <dbReference type="ChEBI" id="CHEBI:60344"/>
    </cofactor>
    <text evidence="13 15">Binds 1 heme b (iron(II)-protoporphyrin IX) group non-covalently per subunit.</text>
</comment>
<dbReference type="InterPro" id="IPR006313">
    <property type="entry name" value="EfeB/EfeN"/>
</dbReference>
<dbReference type="PROSITE" id="PS51318">
    <property type="entry name" value="TAT"/>
    <property type="match status" value="1"/>
</dbReference>
<dbReference type="GO" id="GO:0033212">
    <property type="term" value="P:iron import into cell"/>
    <property type="evidence" value="ECO:0007669"/>
    <property type="project" value="InterPro"/>
</dbReference>
<feature type="region of interest" description="Disordered" evidence="16">
    <location>
        <begin position="312"/>
        <end position="336"/>
    </location>
</feature>
<dbReference type="OrthoDB" id="9781066at2"/>
<reference evidence="19 20" key="1">
    <citation type="submission" date="2017-07" db="EMBL/GenBank/DDBJ databases">
        <title>Phylogenetic study on the rhizospheric bacterium Ochrobactrum sp. A44.</title>
        <authorList>
            <person name="Krzyzanowska D.M."/>
            <person name="Ossowicki A."/>
            <person name="Rajewska M."/>
            <person name="Maciag T."/>
            <person name="Kaczynski Z."/>
            <person name="Czerwicka M."/>
            <person name="Jafra S."/>
        </authorList>
    </citation>
    <scope>NUCLEOTIDE SEQUENCE [LARGE SCALE GENOMIC DNA]</scope>
    <source>
        <strain evidence="19 20">OgA9a</strain>
    </source>
</reference>
<dbReference type="NCBIfam" id="TIGR01413">
    <property type="entry name" value="Dyp_perox_fam"/>
    <property type="match status" value="1"/>
</dbReference>
<dbReference type="GO" id="GO:0030313">
    <property type="term" value="C:cell envelope"/>
    <property type="evidence" value="ECO:0007669"/>
    <property type="project" value="UniProtKB-SubCell"/>
</dbReference>
<evidence type="ECO:0000256" key="6">
    <source>
        <dbReference type="ARBA" id="ARBA00022729"/>
    </source>
</evidence>
<dbReference type="GO" id="GO:0004601">
    <property type="term" value="F:peroxidase activity"/>
    <property type="evidence" value="ECO:0007669"/>
    <property type="project" value="UniProtKB-KW"/>
</dbReference>
<dbReference type="Pfam" id="PF20628">
    <property type="entry name" value="Dyp_perox_C"/>
    <property type="match status" value="1"/>
</dbReference>
<evidence type="ECO:0000256" key="9">
    <source>
        <dbReference type="ARBA" id="ARBA00023239"/>
    </source>
</evidence>
<evidence type="ECO:0000259" key="17">
    <source>
        <dbReference type="Pfam" id="PF04261"/>
    </source>
</evidence>
<keyword evidence="20" id="KW-1185">Reference proteome</keyword>
<dbReference type="SUPFAM" id="SSF54909">
    <property type="entry name" value="Dimeric alpha+beta barrel"/>
    <property type="match status" value="1"/>
</dbReference>
<comment type="function">
    <text evidence="15">Involved in the recovery of exogenous heme iron. Extracts iron from heme while preserving the protoporphyrin ring intact.</text>
</comment>
<evidence type="ECO:0000256" key="4">
    <source>
        <dbReference type="ARBA" id="ARBA00022617"/>
    </source>
</evidence>
<feature type="binding site" evidence="13">
    <location>
        <begin position="349"/>
        <end position="351"/>
    </location>
    <ligand>
        <name>heme b</name>
        <dbReference type="ChEBI" id="CHEBI:60344"/>
    </ligand>
</feature>
<keyword evidence="7 15" id="KW-0560">Oxidoreductase</keyword>
<organism evidence="19 20">
    <name type="scientific">Brucella grignonensis</name>
    <dbReference type="NCBI Taxonomy" id="94627"/>
    <lineage>
        <taxon>Bacteria</taxon>
        <taxon>Pseudomonadati</taxon>
        <taxon>Pseudomonadota</taxon>
        <taxon>Alphaproteobacteria</taxon>
        <taxon>Hyphomicrobiales</taxon>
        <taxon>Brucellaceae</taxon>
        <taxon>Brucella/Ochrobactrum group</taxon>
        <taxon>Brucella</taxon>
    </lineage>
</organism>
<keyword evidence="9" id="KW-0456">Lyase</keyword>
<feature type="domain" description="Dyp-type peroxidase N-terminal" evidence="17">
    <location>
        <begin position="76"/>
        <end position="226"/>
    </location>
</feature>
<feature type="binding site" evidence="14">
    <location>
        <begin position="251"/>
        <end position="253"/>
    </location>
    <ligand>
        <name>protoporphyrin IX</name>
        <dbReference type="ChEBI" id="CHEBI:57306"/>
    </ligand>
</feature>
<dbReference type="PANTHER" id="PTHR30521">
    <property type="entry name" value="DEFERROCHELATASE/PEROXIDASE"/>
    <property type="match status" value="1"/>
</dbReference>
<keyword evidence="6" id="KW-0732">Signal</keyword>
<dbReference type="RefSeq" id="WP_094539096.1">
    <property type="nucleotide sequence ID" value="NZ_JBHEER010000004.1"/>
</dbReference>
<evidence type="ECO:0000313" key="19">
    <source>
        <dbReference type="EMBL" id="OYR16949.1"/>
    </source>
</evidence>
<evidence type="ECO:0000256" key="12">
    <source>
        <dbReference type="ARBA" id="ARBA00048856"/>
    </source>
</evidence>
<evidence type="ECO:0000256" key="15">
    <source>
        <dbReference type="RuleBase" id="RU365017"/>
    </source>
</evidence>
<evidence type="ECO:0000256" key="11">
    <source>
        <dbReference type="ARBA" id="ARBA00033775"/>
    </source>
</evidence>
<feature type="binding site" evidence="13">
    <location>
        <position position="344"/>
    </location>
    <ligand>
        <name>heme b</name>
        <dbReference type="ChEBI" id="CHEBI:60344"/>
    </ligand>
</feature>
<feature type="binding site" evidence="13">
    <location>
        <begin position="251"/>
        <end position="253"/>
    </location>
    <ligand>
        <name>heme b</name>
        <dbReference type="ChEBI" id="CHEBI:60344"/>
    </ligand>
</feature>
<dbReference type="Pfam" id="PF04261">
    <property type="entry name" value="Dyp_perox_N"/>
    <property type="match status" value="1"/>
</dbReference>
<keyword evidence="3 15" id="KW-0575">Peroxidase</keyword>
<dbReference type="InterPro" id="IPR006314">
    <property type="entry name" value="Dyp_peroxidase"/>
</dbReference>
<evidence type="ECO:0000256" key="8">
    <source>
        <dbReference type="ARBA" id="ARBA00023004"/>
    </source>
</evidence>
<dbReference type="GO" id="GO:0046872">
    <property type="term" value="F:metal ion binding"/>
    <property type="evidence" value="ECO:0007669"/>
    <property type="project" value="UniProtKB-KW"/>
</dbReference>
<evidence type="ECO:0000256" key="13">
    <source>
        <dbReference type="PIRSR" id="PIRSR606313-1"/>
    </source>
</evidence>
<evidence type="ECO:0000256" key="14">
    <source>
        <dbReference type="PIRSR" id="PIRSR606313-2"/>
    </source>
</evidence>
<feature type="binding site" evidence="13">
    <location>
        <position position="362"/>
    </location>
    <ligand>
        <name>heme b</name>
        <dbReference type="ChEBI" id="CHEBI:60344"/>
    </ligand>
</feature>
<dbReference type="InterPro" id="IPR048328">
    <property type="entry name" value="Dyp_perox_C"/>
</dbReference>
<dbReference type="InterPro" id="IPR011008">
    <property type="entry name" value="Dimeric_a/b-barrel"/>
</dbReference>
<gene>
    <name evidence="19" type="primary">efeB</name>
    <name evidence="19" type="ORF">CEV33_4074</name>
</gene>
<comment type="subcellular location">
    <subcellularLocation>
        <location evidence="1">Cell envelope</location>
    </subcellularLocation>
</comment>
<dbReference type="EMBL" id="NNRL01000148">
    <property type="protein sequence ID" value="OYR16949.1"/>
    <property type="molecule type" value="Genomic_DNA"/>
</dbReference>
<evidence type="ECO:0000313" key="20">
    <source>
        <dbReference type="Proteomes" id="UP000216478"/>
    </source>
</evidence>
<dbReference type="GO" id="GO:0005829">
    <property type="term" value="C:cytosol"/>
    <property type="evidence" value="ECO:0007669"/>
    <property type="project" value="TreeGrafter"/>
</dbReference>
<evidence type="ECO:0000256" key="7">
    <source>
        <dbReference type="ARBA" id="ARBA00023002"/>
    </source>
</evidence>
<evidence type="ECO:0000256" key="5">
    <source>
        <dbReference type="ARBA" id="ARBA00022723"/>
    </source>
</evidence>
<comment type="similarity">
    <text evidence="2">Belongs to the DyP-type peroxidase family. EfeB subfamily.</text>
</comment>
<evidence type="ECO:0000256" key="2">
    <source>
        <dbReference type="ARBA" id="ARBA00005365"/>
    </source>
</evidence>
<comment type="caution">
    <text evidence="19">The sequence shown here is derived from an EMBL/GenBank/DDBJ whole genome shotgun (WGS) entry which is preliminary data.</text>
</comment>
<proteinExistence type="inferred from homology"/>
<name>A0A256FQ28_9HYPH</name>
<evidence type="ECO:0000256" key="1">
    <source>
        <dbReference type="ARBA" id="ARBA00004196"/>
    </source>
</evidence>
<dbReference type="PANTHER" id="PTHR30521:SF4">
    <property type="entry name" value="DEFERROCHELATASE"/>
    <property type="match status" value="1"/>
</dbReference>
<protein>
    <recommendedName>
        <fullName evidence="10 15">Deferrochelatase</fullName>
        <ecNumber evidence="15">1.11.1.-</ecNumber>
    </recommendedName>
    <alternativeName>
        <fullName evidence="11 15">Peroxidase EfeB</fullName>
    </alternativeName>
</protein>
<keyword evidence="4 13" id="KW-0349">Heme</keyword>
<evidence type="ECO:0000256" key="3">
    <source>
        <dbReference type="ARBA" id="ARBA00022559"/>
    </source>
</evidence>
<dbReference type="AlphaFoldDB" id="A0A256FQ28"/>